<keyword evidence="1" id="KW-0479">Metal-binding</keyword>
<keyword evidence="2" id="KW-0677">Repeat</keyword>
<keyword evidence="3 5" id="KW-0863">Zinc-finger</keyword>
<dbReference type="PROSITE" id="PS00028">
    <property type="entry name" value="ZINC_FINGER_C2H2_1"/>
    <property type="match status" value="1"/>
</dbReference>
<keyword evidence="4" id="KW-0862">Zinc</keyword>
<evidence type="ECO:0000256" key="1">
    <source>
        <dbReference type="ARBA" id="ARBA00022723"/>
    </source>
</evidence>
<dbReference type="InterPro" id="IPR013087">
    <property type="entry name" value="Znf_C2H2_type"/>
</dbReference>
<dbReference type="SMART" id="SM00355">
    <property type="entry name" value="ZnF_C2H2"/>
    <property type="match status" value="2"/>
</dbReference>
<evidence type="ECO:0000256" key="2">
    <source>
        <dbReference type="ARBA" id="ARBA00022737"/>
    </source>
</evidence>
<feature type="domain" description="C2H2-type" evidence="6">
    <location>
        <begin position="46"/>
        <end position="73"/>
    </location>
</feature>
<dbReference type="Pfam" id="PF00096">
    <property type="entry name" value="zf-C2H2"/>
    <property type="match status" value="2"/>
</dbReference>
<dbReference type="InterPro" id="IPR036236">
    <property type="entry name" value="Znf_C2H2_sf"/>
</dbReference>
<dbReference type="GO" id="GO:0000978">
    <property type="term" value="F:RNA polymerase II cis-regulatory region sequence-specific DNA binding"/>
    <property type="evidence" value="ECO:0007669"/>
    <property type="project" value="TreeGrafter"/>
</dbReference>
<dbReference type="PANTHER" id="PTHR23226:SF377">
    <property type="entry name" value="ZINC FINGER AND SCAN DOMAIN-CONTAINING PROTEIN 20"/>
    <property type="match status" value="1"/>
</dbReference>
<evidence type="ECO:0000313" key="8">
    <source>
        <dbReference type="Proteomes" id="UP000694559"/>
    </source>
</evidence>
<dbReference type="PROSITE" id="PS50157">
    <property type="entry name" value="ZINC_FINGER_C2H2_2"/>
    <property type="match status" value="2"/>
</dbReference>
<sequence length="80" mass="9127">MESVALEATKRSTQERSLKCMECGKTFVHRCNLISKKKSHKVEKPYKCMVCGDSFIHNGHLTSHKRIHAFEKLCSNSNST</sequence>
<dbReference type="Proteomes" id="UP000694559">
    <property type="component" value="Unplaced"/>
</dbReference>
<name>A0A8C6V9Z8_NAJNA</name>
<evidence type="ECO:0000256" key="5">
    <source>
        <dbReference type="PROSITE-ProRule" id="PRU00042"/>
    </source>
</evidence>
<feature type="domain" description="C2H2-type" evidence="6">
    <location>
        <begin position="18"/>
        <end position="45"/>
    </location>
</feature>
<accession>A0A8C6V9Z8</accession>
<evidence type="ECO:0000259" key="6">
    <source>
        <dbReference type="PROSITE" id="PS50157"/>
    </source>
</evidence>
<dbReference type="PANTHER" id="PTHR23226">
    <property type="entry name" value="ZINC FINGER AND SCAN DOMAIN-CONTAINING"/>
    <property type="match status" value="1"/>
</dbReference>
<dbReference type="GeneTree" id="ENSGT01050000246555"/>
<evidence type="ECO:0000256" key="3">
    <source>
        <dbReference type="ARBA" id="ARBA00022771"/>
    </source>
</evidence>
<dbReference type="AlphaFoldDB" id="A0A8C6V9Z8"/>
<evidence type="ECO:0000313" key="7">
    <source>
        <dbReference type="Ensembl" id="ENSNNAP00000002711.1"/>
    </source>
</evidence>
<dbReference type="Ensembl" id="ENSNNAT00000002851.1">
    <property type="protein sequence ID" value="ENSNNAP00000002711.1"/>
    <property type="gene ID" value="ENSNNAG00000001875.1"/>
</dbReference>
<organism evidence="7 8">
    <name type="scientific">Naja naja</name>
    <name type="common">Indian cobra</name>
    <dbReference type="NCBI Taxonomy" id="35670"/>
    <lineage>
        <taxon>Eukaryota</taxon>
        <taxon>Metazoa</taxon>
        <taxon>Chordata</taxon>
        <taxon>Craniata</taxon>
        <taxon>Vertebrata</taxon>
        <taxon>Euteleostomi</taxon>
        <taxon>Lepidosauria</taxon>
        <taxon>Squamata</taxon>
        <taxon>Bifurcata</taxon>
        <taxon>Unidentata</taxon>
        <taxon>Episquamata</taxon>
        <taxon>Toxicofera</taxon>
        <taxon>Serpentes</taxon>
        <taxon>Colubroidea</taxon>
        <taxon>Elapidae</taxon>
        <taxon>Elapinae</taxon>
        <taxon>Naja</taxon>
    </lineage>
</organism>
<keyword evidence="8" id="KW-1185">Reference proteome</keyword>
<dbReference type="OrthoDB" id="10027876at2759"/>
<dbReference type="OMA" id="IFISKHH"/>
<protein>
    <recommendedName>
        <fullName evidence="6">C2H2-type domain-containing protein</fullName>
    </recommendedName>
</protein>
<reference evidence="7" key="1">
    <citation type="submission" date="2025-08" db="UniProtKB">
        <authorList>
            <consortium name="Ensembl"/>
        </authorList>
    </citation>
    <scope>IDENTIFICATION</scope>
</reference>
<dbReference type="Gene3D" id="3.30.160.60">
    <property type="entry name" value="Classic Zinc Finger"/>
    <property type="match status" value="2"/>
</dbReference>
<dbReference type="SUPFAM" id="SSF57667">
    <property type="entry name" value="beta-beta-alpha zinc fingers"/>
    <property type="match status" value="1"/>
</dbReference>
<reference evidence="7" key="2">
    <citation type="submission" date="2025-09" db="UniProtKB">
        <authorList>
            <consortium name="Ensembl"/>
        </authorList>
    </citation>
    <scope>IDENTIFICATION</scope>
</reference>
<evidence type="ECO:0000256" key="4">
    <source>
        <dbReference type="ARBA" id="ARBA00022833"/>
    </source>
</evidence>
<proteinExistence type="predicted"/>
<dbReference type="GO" id="GO:0008270">
    <property type="term" value="F:zinc ion binding"/>
    <property type="evidence" value="ECO:0007669"/>
    <property type="project" value="UniProtKB-KW"/>
</dbReference>
<dbReference type="FunFam" id="3.30.160.60:FF:000514">
    <property type="entry name" value="Uncharacterized protein"/>
    <property type="match status" value="1"/>
</dbReference>
<dbReference type="GO" id="GO:0000981">
    <property type="term" value="F:DNA-binding transcription factor activity, RNA polymerase II-specific"/>
    <property type="evidence" value="ECO:0007669"/>
    <property type="project" value="TreeGrafter"/>
</dbReference>